<dbReference type="GO" id="GO:0043774">
    <property type="term" value="F:coenzyme F420-2 alpha-glutamyl ligase activity"/>
    <property type="evidence" value="ECO:0007669"/>
    <property type="project" value="TreeGrafter"/>
</dbReference>
<evidence type="ECO:0000256" key="1">
    <source>
        <dbReference type="PROSITE-ProRule" id="PRU00409"/>
    </source>
</evidence>
<dbReference type="Gene3D" id="3.30.470.20">
    <property type="entry name" value="ATP-grasp fold, B domain"/>
    <property type="match status" value="1"/>
</dbReference>
<feature type="domain" description="ATP-grasp" evidence="2">
    <location>
        <begin position="89"/>
        <end position="265"/>
    </location>
</feature>
<dbReference type="AlphaFoldDB" id="S0G5S6"/>
<dbReference type="Pfam" id="PF08443">
    <property type="entry name" value="RimK"/>
    <property type="match status" value="1"/>
</dbReference>
<evidence type="ECO:0000259" key="2">
    <source>
        <dbReference type="PROSITE" id="PS50975"/>
    </source>
</evidence>
<dbReference type="GO" id="GO:0005524">
    <property type="term" value="F:ATP binding"/>
    <property type="evidence" value="ECO:0007669"/>
    <property type="project" value="UniProtKB-UniRule"/>
</dbReference>
<sequence>MAMTDPNLCPANSGLVAIGARLRHCSRITTLGFRPNFSDYSLKQQQQLISARRILYPTAFYASLFNAMGKPTFPSVHTYTFAMDKIRQTAMFQMLGVPHPKTRVYYGPRQKQTILSEFSFPFIAKIPRGSARGQGVFLITNPKDLSTYLNRKGPAYIQEYLALDRDMRIIIIGRDVVLAYWRVAPADTFKTNISQGGHICFDPVPAAALDLALSTADKCGWDDVGIDIVESQGRFLVLEGNMKYGTKGFKTVGIDYKQMLCDKILNNEV</sequence>
<comment type="caution">
    <text evidence="3">The sequence shown here is derived from an EMBL/GenBank/DDBJ whole genome shotgun (WGS) entry which is preliminary data.</text>
</comment>
<dbReference type="GO" id="GO:0046872">
    <property type="term" value="F:metal ion binding"/>
    <property type="evidence" value="ECO:0007669"/>
    <property type="project" value="InterPro"/>
</dbReference>
<reference evidence="3 4" key="1">
    <citation type="journal article" date="2013" name="Genome Announc.">
        <title>Draft Genome Sequence of Desulfotignum phosphitoxidans DSM 13687 Strain FiPS-3.</title>
        <authorList>
            <person name="Poehlein A."/>
            <person name="Daniel R."/>
            <person name="Simeonova D.D."/>
        </authorList>
    </citation>
    <scope>NUCLEOTIDE SEQUENCE [LARGE SCALE GENOMIC DNA]</scope>
    <source>
        <strain evidence="3 4">DSM 13687</strain>
    </source>
</reference>
<keyword evidence="1" id="KW-0547">Nucleotide-binding</keyword>
<protein>
    <submittedName>
        <fullName evidence="3">Ribosomal S6 modification protein RimK</fullName>
        <ecNumber evidence="3">4.2.1.19</ecNumber>
    </submittedName>
</protein>
<dbReference type="Proteomes" id="UP000014216">
    <property type="component" value="Unassembled WGS sequence"/>
</dbReference>
<proteinExistence type="predicted"/>
<evidence type="ECO:0000313" key="4">
    <source>
        <dbReference type="Proteomes" id="UP000014216"/>
    </source>
</evidence>
<dbReference type="EC" id="4.2.1.19" evidence="3"/>
<gene>
    <name evidence="3" type="primary">rimK</name>
    <name evidence="3" type="ORF">Dpo_4c01820</name>
</gene>
<evidence type="ECO:0000313" key="3">
    <source>
        <dbReference type="EMBL" id="EMS79631.1"/>
    </source>
</evidence>
<dbReference type="SUPFAM" id="SSF56059">
    <property type="entry name" value="Glutathione synthetase ATP-binding domain-like"/>
    <property type="match status" value="1"/>
</dbReference>
<keyword evidence="1" id="KW-0067">ATP-binding</keyword>
<dbReference type="PANTHER" id="PTHR21621:SF2">
    <property type="entry name" value="COENZYME GAMMA-F420-2:ALPHA-L-GLUTAMATE LIGASE"/>
    <property type="match status" value="1"/>
</dbReference>
<dbReference type="Gene3D" id="3.30.1490.20">
    <property type="entry name" value="ATP-grasp fold, A domain"/>
    <property type="match status" value="1"/>
</dbReference>
<dbReference type="EMBL" id="APJX01000004">
    <property type="protein sequence ID" value="EMS79631.1"/>
    <property type="molecule type" value="Genomic_DNA"/>
</dbReference>
<accession>S0G5S6</accession>
<dbReference type="InterPro" id="IPR013815">
    <property type="entry name" value="ATP_grasp_subdomain_1"/>
</dbReference>
<organism evidence="3 4">
    <name type="scientific">Desulfotignum phosphitoxidans DSM 13687</name>
    <dbReference type="NCBI Taxonomy" id="1286635"/>
    <lineage>
        <taxon>Bacteria</taxon>
        <taxon>Pseudomonadati</taxon>
        <taxon>Thermodesulfobacteriota</taxon>
        <taxon>Desulfobacteria</taxon>
        <taxon>Desulfobacterales</taxon>
        <taxon>Desulfobacteraceae</taxon>
        <taxon>Desulfotignum</taxon>
    </lineage>
</organism>
<dbReference type="PANTHER" id="PTHR21621">
    <property type="entry name" value="RIBOSOMAL PROTEIN S6 MODIFICATION PROTEIN"/>
    <property type="match status" value="1"/>
</dbReference>
<keyword evidence="3" id="KW-0456">Lyase</keyword>
<keyword evidence="4" id="KW-1185">Reference proteome</keyword>
<dbReference type="PROSITE" id="PS50975">
    <property type="entry name" value="ATP_GRASP"/>
    <property type="match status" value="1"/>
</dbReference>
<dbReference type="GO" id="GO:0005737">
    <property type="term" value="C:cytoplasm"/>
    <property type="evidence" value="ECO:0007669"/>
    <property type="project" value="TreeGrafter"/>
</dbReference>
<dbReference type="InterPro" id="IPR011761">
    <property type="entry name" value="ATP-grasp"/>
</dbReference>
<dbReference type="InterPro" id="IPR013651">
    <property type="entry name" value="ATP-grasp_RimK-type"/>
</dbReference>
<dbReference type="GO" id="GO:0004424">
    <property type="term" value="F:imidazoleglycerol-phosphate dehydratase activity"/>
    <property type="evidence" value="ECO:0007669"/>
    <property type="project" value="UniProtKB-EC"/>
</dbReference>
<name>S0G5S6_9BACT</name>